<dbReference type="Proteomes" id="UP000216354">
    <property type="component" value="Unassembled WGS sequence"/>
</dbReference>
<reference evidence="2 3" key="2">
    <citation type="submission" date="2017-05" db="EMBL/GenBank/DDBJ databases">
        <title>Complete and WGS of Bordetella genogroups.</title>
        <authorList>
            <person name="Spilker T."/>
            <person name="Lipuma J."/>
        </authorList>
    </citation>
    <scope>NUCLEOTIDE SEQUENCE [LARGE SCALE GENOMIC DNA]</scope>
    <source>
        <strain evidence="2 3">AU9795</strain>
    </source>
</reference>
<evidence type="ECO:0000313" key="1">
    <source>
        <dbReference type="EMBL" id="OZI32899.1"/>
    </source>
</evidence>
<sequence length="79" mass="8790">MIAKELSLPHAPAEAPMPSGLRRGIGRLAAWFAGRSRGQCAADLDPHMLRDMGLPPEVDAWSETEALRRRRCLSQPNLW</sequence>
<accession>A0A261S6C0</accession>
<evidence type="ECO:0000313" key="3">
    <source>
        <dbReference type="Proteomes" id="UP000216354"/>
    </source>
</evidence>
<proteinExistence type="predicted"/>
<gene>
    <name evidence="2" type="ORF">CAL27_22325</name>
    <name evidence="1" type="ORF">CEG14_18635</name>
</gene>
<dbReference type="AlphaFoldDB" id="A0A261S6C0"/>
<evidence type="ECO:0008006" key="5">
    <source>
        <dbReference type="Google" id="ProtNLM"/>
    </source>
</evidence>
<organism evidence="1 4">
    <name type="scientific">Bordetella genomosp. 1</name>
    <dbReference type="NCBI Taxonomy" id="1395607"/>
    <lineage>
        <taxon>Bacteria</taxon>
        <taxon>Pseudomonadati</taxon>
        <taxon>Pseudomonadota</taxon>
        <taxon>Betaproteobacteria</taxon>
        <taxon>Burkholderiales</taxon>
        <taxon>Alcaligenaceae</taxon>
        <taxon>Bordetella</taxon>
    </lineage>
</organism>
<dbReference type="OrthoDB" id="8420595at2"/>
<protein>
    <recommendedName>
        <fullName evidence="5">DUF1127 domain-containing protein</fullName>
    </recommendedName>
</protein>
<keyword evidence="3" id="KW-1185">Reference proteome</keyword>
<dbReference type="EMBL" id="NEVL01000004">
    <property type="protein sequence ID" value="OZI32899.1"/>
    <property type="molecule type" value="Genomic_DNA"/>
</dbReference>
<evidence type="ECO:0000313" key="4">
    <source>
        <dbReference type="Proteomes" id="UP000217005"/>
    </source>
</evidence>
<evidence type="ECO:0000313" key="2">
    <source>
        <dbReference type="EMBL" id="OZI57004.1"/>
    </source>
</evidence>
<comment type="caution">
    <text evidence="1">The sequence shown here is derived from an EMBL/GenBank/DDBJ whole genome shotgun (WGS) entry which is preliminary data.</text>
</comment>
<dbReference type="RefSeq" id="WP_094827894.1">
    <property type="nucleotide sequence ID" value="NZ_NEVL01000004.1"/>
</dbReference>
<name>A0A261S6C0_9BORD</name>
<dbReference type="EMBL" id="NEVR01000006">
    <property type="protein sequence ID" value="OZI57004.1"/>
    <property type="molecule type" value="Genomic_DNA"/>
</dbReference>
<dbReference type="Proteomes" id="UP000217005">
    <property type="component" value="Unassembled WGS sequence"/>
</dbReference>
<reference evidence="1 4" key="1">
    <citation type="submission" date="2017-05" db="EMBL/GenBank/DDBJ databases">
        <title>Complete and WGS of Bordetella genogroups.</title>
        <authorList>
            <person name="Spilker T."/>
            <person name="LiPuma J."/>
        </authorList>
    </citation>
    <scope>NUCLEOTIDE SEQUENCE [LARGE SCALE GENOMIC DNA]</scope>
    <source>
        <strain evidence="1 4">AU17610</strain>
    </source>
</reference>